<organism evidence="2 3">
    <name type="scientific">Ephemerocybe angulata</name>
    <dbReference type="NCBI Taxonomy" id="980116"/>
    <lineage>
        <taxon>Eukaryota</taxon>
        <taxon>Fungi</taxon>
        <taxon>Dikarya</taxon>
        <taxon>Basidiomycota</taxon>
        <taxon>Agaricomycotina</taxon>
        <taxon>Agaricomycetes</taxon>
        <taxon>Agaricomycetidae</taxon>
        <taxon>Agaricales</taxon>
        <taxon>Agaricineae</taxon>
        <taxon>Psathyrellaceae</taxon>
        <taxon>Ephemerocybe</taxon>
    </lineage>
</organism>
<evidence type="ECO:0000256" key="1">
    <source>
        <dbReference type="SAM" id="MobiDB-lite"/>
    </source>
</evidence>
<reference evidence="2 3" key="1">
    <citation type="submission" date="2020-07" db="EMBL/GenBank/DDBJ databases">
        <title>Comparative genomics of pyrophilous fungi reveals a link between fire events and developmental genes.</title>
        <authorList>
            <consortium name="DOE Joint Genome Institute"/>
            <person name="Steindorff A.S."/>
            <person name="Carver A."/>
            <person name="Calhoun S."/>
            <person name="Stillman K."/>
            <person name="Liu H."/>
            <person name="Lipzen A."/>
            <person name="Pangilinan J."/>
            <person name="Labutti K."/>
            <person name="Bruns T.D."/>
            <person name="Grigoriev I.V."/>
        </authorList>
    </citation>
    <scope>NUCLEOTIDE SEQUENCE [LARGE SCALE GENOMIC DNA]</scope>
    <source>
        <strain evidence="2 3">CBS 144469</strain>
    </source>
</reference>
<keyword evidence="3" id="KW-1185">Reference proteome</keyword>
<dbReference type="Proteomes" id="UP000521943">
    <property type="component" value="Unassembled WGS sequence"/>
</dbReference>
<proteinExistence type="predicted"/>
<sequence>MGDRVPDSVVVDASAQGSLVWTSLSSLSTPTHHPDLQCLKLALKHLATIAASKLYLVACVFAIQYIGQDWRLQKILHSAKTRSDSGVATVGCLWLCARGTMSGSAERGKYMEVAAMLRDDTWEAFWDRAERKAVKRKEGQSIGRVGDEDSELRGRTEAPISRFLDAASVMVLVTPSRTDFSGTNGNKGRINGGSIDGEGSSTLTDASHASNYLSRRAACSGRVIRNGTLVLSENGITGTTGP</sequence>
<dbReference type="AlphaFoldDB" id="A0A8H6HFR8"/>
<dbReference type="EMBL" id="JACGCI010000097">
    <property type="protein sequence ID" value="KAF6746009.1"/>
    <property type="molecule type" value="Genomic_DNA"/>
</dbReference>
<gene>
    <name evidence="2" type="ORF">DFP72DRAFT_855838</name>
</gene>
<name>A0A8H6HFR8_9AGAR</name>
<feature type="region of interest" description="Disordered" evidence="1">
    <location>
        <begin position="180"/>
        <end position="202"/>
    </location>
</feature>
<evidence type="ECO:0000313" key="2">
    <source>
        <dbReference type="EMBL" id="KAF6746009.1"/>
    </source>
</evidence>
<comment type="caution">
    <text evidence="2">The sequence shown here is derived from an EMBL/GenBank/DDBJ whole genome shotgun (WGS) entry which is preliminary data.</text>
</comment>
<protein>
    <submittedName>
        <fullName evidence="2">Uncharacterized protein</fullName>
    </submittedName>
</protein>
<evidence type="ECO:0000313" key="3">
    <source>
        <dbReference type="Proteomes" id="UP000521943"/>
    </source>
</evidence>
<accession>A0A8H6HFR8</accession>